<gene>
    <name evidence="2" type="ORF">AVEN_275478_1</name>
</gene>
<organism evidence="2 3">
    <name type="scientific">Araneus ventricosus</name>
    <name type="common">Orbweaver spider</name>
    <name type="synonym">Epeira ventricosa</name>
    <dbReference type="NCBI Taxonomy" id="182803"/>
    <lineage>
        <taxon>Eukaryota</taxon>
        <taxon>Metazoa</taxon>
        <taxon>Ecdysozoa</taxon>
        <taxon>Arthropoda</taxon>
        <taxon>Chelicerata</taxon>
        <taxon>Arachnida</taxon>
        <taxon>Araneae</taxon>
        <taxon>Araneomorphae</taxon>
        <taxon>Entelegynae</taxon>
        <taxon>Araneoidea</taxon>
        <taxon>Araneidae</taxon>
        <taxon>Araneus</taxon>
    </lineage>
</organism>
<protein>
    <submittedName>
        <fullName evidence="2">Uncharacterized protein</fullName>
    </submittedName>
</protein>
<keyword evidence="1" id="KW-0472">Membrane</keyword>
<sequence length="75" mass="8220">GNLSVAPFNYYLLHKWTGGCTIGGQLTVLDRGLWFSSVLPSALIGLVAVLMTRGQISSLLSMISQRALPRDTRYH</sequence>
<evidence type="ECO:0000313" key="2">
    <source>
        <dbReference type="EMBL" id="GBM53973.1"/>
    </source>
</evidence>
<evidence type="ECO:0000256" key="1">
    <source>
        <dbReference type="SAM" id="Phobius"/>
    </source>
</evidence>
<feature type="non-terminal residue" evidence="2">
    <location>
        <position position="1"/>
    </location>
</feature>
<feature type="transmembrane region" description="Helical" evidence="1">
    <location>
        <begin position="33"/>
        <end position="52"/>
    </location>
</feature>
<dbReference type="EMBL" id="BGPR01099823">
    <property type="protein sequence ID" value="GBM53973.1"/>
    <property type="molecule type" value="Genomic_DNA"/>
</dbReference>
<keyword evidence="3" id="KW-1185">Reference proteome</keyword>
<name>A0A4Y2GK53_ARAVE</name>
<dbReference type="AlphaFoldDB" id="A0A4Y2GK53"/>
<dbReference type="Proteomes" id="UP000499080">
    <property type="component" value="Unassembled WGS sequence"/>
</dbReference>
<reference evidence="2 3" key="1">
    <citation type="journal article" date="2019" name="Sci. Rep.">
        <title>Orb-weaving spider Araneus ventricosus genome elucidates the spidroin gene catalogue.</title>
        <authorList>
            <person name="Kono N."/>
            <person name="Nakamura H."/>
            <person name="Ohtoshi R."/>
            <person name="Moran D.A.P."/>
            <person name="Shinohara A."/>
            <person name="Yoshida Y."/>
            <person name="Fujiwara M."/>
            <person name="Mori M."/>
            <person name="Tomita M."/>
            <person name="Arakawa K."/>
        </authorList>
    </citation>
    <scope>NUCLEOTIDE SEQUENCE [LARGE SCALE GENOMIC DNA]</scope>
</reference>
<keyword evidence="1" id="KW-1133">Transmembrane helix</keyword>
<keyword evidence="1" id="KW-0812">Transmembrane</keyword>
<comment type="caution">
    <text evidence="2">The sequence shown here is derived from an EMBL/GenBank/DDBJ whole genome shotgun (WGS) entry which is preliminary data.</text>
</comment>
<accession>A0A4Y2GK53</accession>
<proteinExistence type="predicted"/>
<evidence type="ECO:0000313" key="3">
    <source>
        <dbReference type="Proteomes" id="UP000499080"/>
    </source>
</evidence>